<feature type="signal peptide" evidence="2">
    <location>
        <begin position="1"/>
        <end position="25"/>
    </location>
</feature>
<evidence type="ECO:0000313" key="5">
    <source>
        <dbReference type="Proteomes" id="UP000253999"/>
    </source>
</evidence>
<dbReference type="RefSeq" id="WP_111313443.1">
    <property type="nucleotide sequence ID" value="NZ_JAUPSI010000033.1"/>
</dbReference>
<name>A0A369Z8Q0_HAEPH</name>
<feature type="domain" description="LysM" evidence="3">
    <location>
        <begin position="123"/>
        <end position="167"/>
    </location>
</feature>
<dbReference type="EMBL" id="QEQD01000009">
    <property type="protein sequence ID" value="RDF01246.1"/>
    <property type="molecule type" value="Genomic_DNA"/>
</dbReference>
<feature type="compositionally biased region" description="Polar residues" evidence="1">
    <location>
        <begin position="47"/>
        <end position="64"/>
    </location>
</feature>
<dbReference type="InterPro" id="IPR036779">
    <property type="entry name" value="LysM_dom_sf"/>
</dbReference>
<evidence type="ECO:0000259" key="3">
    <source>
        <dbReference type="PROSITE" id="PS51782"/>
    </source>
</evidence>
<dbReference type="SMART" id="SM00257">
    <property type="entry name" value="LysM"/>
    <property type="match status" value="1"/>
</dbReference>
<dbReference type="SUPFAM" id="SSF54106">
    <property type="entry name" value="LysM domain"/>
    <property type="match status" value="1"/>
</dbReference>
<dbReference type="Gene3D" id="3.10.350.10">
    <property type="entry name" value="LysM domain"/>
    <property type="match status" value="1"/>
</dbReference>
<comment type="caution">
    <text evidence="4">The sequence shown here is derived from an EMBL/GenBank/DDBJ whole genome shotgun (WGS) entry which is preliminary data.</text>
</comment>
<evidence type="ECO:0000313" key="4">
    <source>
        <dbReference type="EMBL" id="RDF01246.1"/>
    </source>
</evidence>
<accession>A0A369Z8Q0</accession>
<feature type="region of interest" description="Disordered" evidence="1">
    <location>
        <begin position="23"/>
        <end position="83"/>
    </location>
</feature>
<feature type="compositionally biased region" description="Polar residues" evidence="1">
    <location>
        <begin position="23"/>
        <end position="40"/>
    </location>
</feature>
<evidence type="ECO:0000256" key="2">
    <source>
        <dbReference type="SAM" id="SignalP"/>
    </source>
</evidence>
<dbReference type="PROSITE" id="PS51257">
    <property type="entry name" value="PROKAR_LIPOPROTEIN"/>
    <property type="match status" value="1"/>
</dbReference>
<organism evidence="4 5">
    <name type="scientific">Haemophilus parahaemolyticus</name>
    <dbReference type="NCBI Taxonomy" id="735"/>
    <lineage>
        <taxon>Bacteria</taxon>
        <taxon>Pseudomonadati</taxon>
        <taxon>Pseudomonadota</taxon>
        <taxon>Gammaproteobacteria</taxon>
        <taxon>Pasteurellales</taxon>
        <taxon>Pasteurellaceae</taxon>
        <taxon>Haemophilus</taxon>
    </lineage>
</organism>
<proteinExistence type="predicted"/>
<protein>
    <submittedName>
        <fullName evidence="4">LysM peptidoglycan-binding domain-containing protein</fullName>
    </submittedName>
</protein>
<dbReference type="AlphaFoldDB" id="A0A369Z8Q0"/>
<reference evidence="4 5" key="1">
    <citation type="submission" date="2018-05" db="EMBL/GenBank/DDBJ databases">
        <title>Draft Genome Sequences for a Diverse set of 7 Haemophilus Species.</title>
        <authorList>
            <person name="Nichols M."/>
            <person name="Topaz N."/>
            <person name="Wang X."/>
            <person name="Wang X."/>
            <person name="Boxrud D."/>
        </authorList>
    </citation>
    <scope>NUCLEOTIDE SEQUENCE [LARGE SCALE GENOMIC DNA]</scope>
    <source>
        <strain evidence="4 5">C2010039593</strain>
    </source>
</reference>
<dbReference type="STRING" id="735.B0185_05910"/>
<gene>
    <name evidence="4" type="ORF">DPV98_08900</name>
</gene>
<feature type="chain" id="PRO_5016778035" evidence="2">
    <location>
        <begin position="26"/>
        <end position="168"/>
    </location>
</feature>
<dbReference type="Pfam" id="PF01476">
    <property type="entry name" value="LysM"/>
    <property type="match status" value="1"/>
</dbReference>
<keyword evidence="2" id="KW-0732">Signal</keyword>
<dbReference type="Proteomes" id="UP000253999">
    <property type="component" value="Unassembled WGS sequence"/>
</dbReference>
<sequence length="168" mass="17757">MKKSFLLLPLVVTFALTACTSNNSAEVTESSSDTLPNGGTWQPADIQPTSMPSGMNQPISQPSYTPAPITAKPTVTAPSTNHTSYNNNANYGSSDSIGSCQVIRNEAGTPIYAQMTKGCYTDSTITVGPQDTLYFVSFLAGKTPAEIAALNNISTTTKLKVGQTLRVR</sequence>
<dbReference type="InterPro" id="IPR018392">
    <property type="entry name" value="LysM"/>
</dbReference>
<dbReference type="PROSITE" id="PS51782">
    <property type="entry name" value="LYSM"/>
    <property type="match status" value="1"/>
</dbReference>
<dbReference type="CDD" id="cd00118">
    <property type="entry name" value="LysM"/>
    <property type="match status" value="1"/>
</dbReference>
<evidence type="ECO:0000256" key="1">
    <source>
        <dbReference type="SAM" id="MobiDB-lite"/>
    </source>
</evidence>